<dbReference type="SMART" id="SM00220">
    <property type="entry name" value="S_TKc"/>
    <property type="match status" value="1"/>
</dbReference>
<evidence type="ECO:0000256" key="5">
    <source>
        <dbReference type="ARBA" id="ARBA00022777"/>
    </source>
</evidence>
<accession>A0ABP0BCA5</accession>
<evidence type="ECO:0000259" key="12">
    <source>
        <dbReference type="PROSITE" id="PS50011"/>
    </source>
</evidence>
<keyword evidence="3" id="KW-0723">Serine/threonine-protein kinase</keyword>
<dbReference type="PROSITE" id="PS00107">
    <property type="entry name" value="PROTEIN_KINASE_ATP"/>
    <property type="match status" value="1"/>
</dbReference>
<dbReference type="SUPFAM" id="SSF49879">
    <property type="entry name" value="SMAD/FHA domain"/>
    <property type="match status" value="1"/>
</dbReference>
<feature type="binding site" evidence="9">
    <location>
        <position position="242"/>
    </location>
    <ligand>
        <name>ATP</name>
        <dbReference type="ChEBI" id="CHEBI:30616"/>
    </ligand>
</feature>
<evidence type="ECO:0000259" key="11">
    <source>
        <dbReference type="PROSITE" id="PS50006"/>
    </source>
</evidence>
<keyword evidence="14" id="KW-1185">Reference proteome</keyword>
<dbReference type="PROSITE" id="PS00108">
    <property type="entry name" value="PROTEIN_KINASE_ST"/>
    <property type="match status" value="1"/>
</dbReference>
<keyword evidence="5" id="KW-0808">Transferase</keyword>
<dbReference type="Gene3D" id="3.30.200.20">
    <property type="entry name" value="Phosphorylase Kinase, domain 1"/>
    <property type="match status" value="1"/>
</dbReference>
<feature type="domain" description="FHA" evidence="11">
    <location>
        <begin position="81"/>
        <end position="132"/>
    </location>
</feature>
<dbReference type="InterPro" id="IPR008984">
    <property type="entry name" value="SMAD_FHA_dom_sf"/>
</dbReference>
<evidence type="ECO:0000313" key="13">
    <source>
        <dbReference type="EMBL" id="CAK7216884.1"/>
    </source>
</evidence>
<dbReference type="Gene3D" id="2.60.200.20">
    <property type="match status" value="1"/>
</dbReference>
<comment type="catalytic activity">
    <reaction evidence="7">
        <text>L-threonyl-[protein] + ATP = O-phospho-L-threonyl-[protein] + ADP + H(+)</text>
        <dbReference type="Rhea" id="RHEA:46608"/>
        <dbReference type="Rhea" id="RHEA-COMP:11060"/>
        <dbReference type="Rhea" id="RHEA-COMP:11605"/>
        <dbReference type="ChEBI" id="CHEBI:15378"/>
        <dbReference type="ChEBI" id="CHEBI:30013"/>
        <dbReference type="ChEBI" id="CHEBI:30616"/>
        <dbReference type="ChEBI" id="CHEBI:61977"/>
        <dbReference type="ChEBI" id="CHEBI:456216"/>
        <dbReference type="EC" id="2.7.11.1"/>
    </reaction>
</comment>
<feature type="compositionally biased region" description="Polar residues" evidence="10">
    <location>
        <begin position="556"/>
        <end position="565"/>
    </location>
</feature>
<evidence type="ECO:0000256" key="8">
    <source>
        <dbReference type="ARBA" id="ARBA00048679"/>
    </source>
</evidence>
<sequence length="565" mass="63584">MADEYTIFYITGPESLILNTLNKNFVREVLLEYDESPESPEPAGYESDTNSSDSGQSWNPSKAKILRITTKDKPANVKEGFVIGSDPEKCDIVLNSNKIGGKHIALRFNLDYGTVLIHNYAKNGTGLRFLSQNEKGSRLRSNDVLLKHERAEIDFGNSLLITIVREDEPIGWMKYCALARRRQLDPHNVGRREESSEAGSSSPTTARKHTRDFRIITRLGKGGMGDVHMVTERRTGNLFAMKEFKEKMREEEKRTLMHLRHDHIVRYAGFLPGDSSSSEQQNLSLAPYRRGQAESEKLLMEFIDGPDLEKELTQRPFTSDECREILLQVLEAVAYLHKNKITHRDIKPSNVVLVSRNPINIKLVDFGFASEKSTFNTSCGTKLFVGPEIILVDKSERKCTNKVDIYAIGVLVMCLRGETFGLEKRSNPTVKECYDSLEDCLNMWKNLGSSRTLEQDLAVLMLEKDPKDRPTAEECLRHPFFRGSAGQKSIPDGVYTNFSGARTIVADSIIDASQTGSDEDKILITVTPPDVVPSKRSKLSPASSAEELVKHRRSSRPQNGNQLRV</sequence>
<evidence type="ECO:0000256" key="7">
    <source>
        <dbReference type="ARBA" id="ARBA00047899"/>
    </source>
</evidence>
<dbReference type="Pfam" id="PF00069">
    <property type="entry name" value="Pkinase"/>
    <property type="match status" value="1"/>
</dbReference>
<feature type="region of interest" description="Disordered" evidence="10">
    <location>
        <begin position="35"/>
        <end position="59"/>
    </location>
</feature>
<dbReference type="Proteomes" id="UP001642482">
    <property type="component" value="Unassembled WGS sequence"/>
</dbReference>
<dbReference type="Pfam" id="PF00498">
    <property type="entry name" value="FHA"/>
    <property type="match status" value="1"/>
</dbReference>
<gene>
    <name evidence="13" type="ORF">SEUCBS140593_003014</name>
</gene>
<dbReference type="InterPro" id="IPR000253">
    <property type="entry name" value="FHA_dom"/>
</dbReference>
<feature type="region of interest" description="Disordered" evidence="10">
    <location>
        <begin position="187"/>
        <end position="211"/>
    </location>
</feature>
<dbReference type="InterPro" id="IPR011009">
    <property type="entry name" value="Kinase-like_dom_sf"/>
</dbReference>
<proteinExistence type="inferred from homology"/>
<comment type="similarity">
    <text evidence="1">Belongs to the protein kinase superfamily. CAMK Ser/Thr protein kinase family. CHEK2 subfamily.</text>
</comment>
<evidence type="ECO:0000313" key="14">
    <source>
        <dbReference type="Proteomes" id="UP001642482"/>
    </source>
</evidence>
<protein>
    <recommendedName>
        <fullName evidence="2">non-specific serine/threonine protein kinase</fullName>
        <ecNumber evidence="2">2.7.11.1</ecNumber>
    </recommendedName>
</protein>
<name>A0ABP0BCA5_9PEZI</name>
<feature type="region of interest" description="Disordered" evidence="10">
    <location>
        <begin position="521"/>
        <end position="565"/>
    </location>
</feature>
<dbReference type="PANTHER" id="PTHR44167">
    <property type="entry name" value="OVARIAN-SPECIFIC SERINE/THREONINE-PROTEIN KINASE LOK-RELATED"/>
    <property type="match status" value="1"/>
</dbReference>
<dbReference type="EC" id="2.7.11.1" evidence="2"/>
<reference evidence="13 14" key="1">
    <citation type="submission" date="2024-01" db="EMBL/GenBank/DDBJ databases">
        <authorList>
            <person name="Allen C."/>
            <person name="Tagirdzhanova G."/>
        </authorList>
    </citation>
    <scope>NUCLEOTIDE SEQUENCE [LARGE SCALE GENOMIC DNA]</scope>
</reference>
<comment type="caution">
    <text evidence="13">The sequence shown here is derived from an EMBL/GenBank/DDBJ whole genome shotgun (WGS) entry which is preliminary data.</text>
</comment>
<dbReference type="InterPro" id="IPR008271">
    <property type="entry name" value="Ser/Thr_kinase_AS"/>
</dbReference>
<evidence type="ECO:0000256" key="4">
    <source>
        <dbReference type="ARBA" id="ARBA00022741"/>
    </source>
</evidence>
<feature type="domain" description="Protein kinase" evidence="12">
    <location>
        <begin position="213"/>
        <end position="481"/>
    </location>
</feature>
<dbReference type="Gene3D" id="1.10.510.10">
    <property type="entry name" value="Transferase(Phosphotransferase) domain 1"/>
    <property type="match status" value="1"/>
</dbReference>
<keyword evidence="4 9" id="KW-0547">Nucleotide-binding</keyword>
<dbReference type="InterPro" id="IPR000719">
    <property type="entry name" value="Prot_kinase_dom"/>
</dbReference>
<keyword evidence="6 9" id="KW-0067">ATP-binding</keyword>
<feature type="compositionally biased region" description="Polar residues" evidence="10">
    <location>
        <begin position="47"/>
        <end position="59"/>
    </location>
</feature>
<dbReference type="PANTHER" id="PTHR44167:SF24">
    <property type="entry name" value="SERINE_THREONINE-PROTEIN KINASE CHK2"/>
    <property type="match status" value="1"/>
</dbReference>
<evidence type="ECO:0000256" key="1">
    <source>
        <dbReference type="ARBA" id="ARBA00005575"/>
    </source>
</evidence>
<evidence type="ECO:0000256" key="9">
    <source>
        <dbReference type="PROSITE-ProRule" id="PRU10141"/>
    </source>
</evidence>
<keyword evidence="5" id="KW-0418">Kinase</keyword>
<dbReference type="InterPro" id="IPR017441">
    <property type="entry name" value="Protein_kinase_ATP_BS"/>
</dbReference>
<dbReference type="PROSITE" id="PS50006">
    <property type="entry name" value="FHA_DOMAIN"/>
    <property type="match status" value="1"/>
</dbReference>
<dbReference type="EMBL" id="CAWUHD010000022">
    <property type="protein sequence ID" value="CAK7216884.1"/>
    <property type="molecule type" value="Genomic_DNA"/>
</dbReference>
<organism evidence="13 14">
    <name type="scientific">Sporothrix eucalyptigena</name>
    <dbReference type="NCBI Taxonomy" id="1812306"/>
    <lineage>
        <taxon>Eukaryota</taxon>
        <taxon>Fungi</taxon>
        <taxon>Dikarya</taxon>
        <taxon>Ascomycota</taxon>
        <taxon>Pezizomycotina</taxon>
        <taxon>Sordariomycetes</taxon>
        <taxon>Sordariomycetidae</taxon>
        <taxon>Ophiostomatales</taxon>
        <taxon>Ophiostomataceae</taxon>
        <taxon>Sporothrix</taxon>
    </lineage>
</organism>
<evidence type="ECO:0000256" key="6">
    <source>
        <dbReference type="ARBA" id="ARBA00022840"/>
    </source>
</evidence>
<evidence type="ECO:0000256" key="2">
    <source>
        <dbReference type="ARBA" id="ARBA00012513"/>
    </source>
</evidence>
<evidence type="ECO:0000256" key="10">
    <source>
        <dbReference type="SAM" id="MobiDB-lite"/>
    </source>
</evidence>
<dbReference type="SUPFAM" id="SSF56112">
    <property type="entry name" value="Protein kinase-like (PK-like)"/>
    <property type="match status" value="1"/>
</dbReference>
<dbReference type="PROSITE" id="PS50011">
    <property type="entry name" value="PROTEIN_KINASE_DOM"/>
    <property type="match status" value="1"/>
</dbReference>
<evidence type="ECO:0000256" key="3">
    <source>
        <dbReference type="ARBA" id="ARBA00022527"/>
    </source>
</evidence>
<comment type="catalytic activity">
    <reaction evidence="8">
        <text>L-seryl-[protein] + ATP = O-phospho-L-seryl-[protein] + ADP + H(+)</text>
        <dbReference type="Rhea" id="RHEA:17989"/>
        <dbReference type="Rhea" id="RHEA-COMP:9863"/>
        <dbReference type="Rhea" id="RHEA-COMP:11604"/>
        <dbReference type="ChEBI" id="CHEBI:15378"/>
        <dbReference type="ChEBI" id="CHEBI:29999"/>
        <dbReference type="ChEBI" id="CHEBI:30616"/>
        <dbReference type="ChEBI" id="CHEBI:83421"/>
        <dbReference type="ChEBI" id="CHEBI:456216"/>
        <dbReference type="EC" id="2.7.11.1"/>
    </reaction>
</comment>